<dbReference type="AlphaFoldDB" id="A0A2W5VD68"/>
<dbReference type="PRINTS" id="PR00834">
    <property type="entry name" value="PROTEASES2C"/>
</dbReference>
<name>A0A2W5VD68_9BACT</name>
<dbReference type="Pfam" id="PF13365">
    <property type="entry name" value="Trypsin_2"/>
    <property type="match status" value="1"/>
</dbReference>
<dbReference type="GO" id="GO:0004252">
    <property type="term" value="F:serine-type endopeptidase activity"/>
    <property type="evidence" value="ECO:0007669"/>
    <property type="project" value="InterPro"/>
</dbReference>
<dbReference type="SUPFAM" id="SSF50494">
    <property type="entry name" value="Trypsin-like serine proteases"/>
    <property type="match status" value="1"/>
</dbReference>
<gene>
    <name evidence="2" type="ORF">DI536_11620</name>
</gene>
<dbReference type="Proteomes" id="UP000249061">
    <property type="component" value="Unassembled WGS sequence"/>
</dbReference>
<evidence type="ECO:0000313" key="2">
    <source>
        <dbReference type="EMBL" id="PZR13964.1"/>
    </source>
</evidence>
<dbReference type="PROSITE" id="PS51257">
    <property type="entry name" value="PROKAR_LIPOPROTEIN"/>
    <property type="match status" value="1"/>
</dbReference>
<feature type="chain" id="PRO_5016126711" description="Serine protease" evidence="1">
    <location>
        <begin position="21"/>
        <end position="472"/>
    </location>
</feature>
<dbReference type="Gene3D" id="2.40.10.10">
    <property type="entry name" value="Trypsin-like serine proteases"/>
    <property type="match status" value="2"/>
</dbReference>
<reference evidence="2 3" key="1">
    <citation type="submission" date="2017-08" db="EMBL/GenBank/DDBJ databases">
        <title>Infants hospitalized years apart are colonized by the same room-sourced microbial strains.</title>
        <authorList>
            <person name="Brooks B."/>
            <person name="Olm M.R."/>
            <person name="Firek B.A."/>
            <person name="Baker R."/>
            <person name="Thomas B.C."/>
            <person name="Morowitz M.J."/>
            <person name="Banfield J.F."/>
        </authorList>
    </citation>
    <scope>NUCLEOTIDE SEQUENCE [LARGE SCALE GENOMIC DNA]</scope>
    <source>
        <strain evidence="2">S2_003_000_R2_14</strain>
    </source>
</reference>
<dbReference type="PANTHER" id="PTHR43019">
    <property type="entry name" value="SERINE ENDOPROTEASE DEGS"/>
    <property type="match status" value="1"/>
</dbReference>
<proteinExistence type="predicted"/>
<feature type="signal peptide" evidence="1">
    <location>
        <begin position="1"/>
        <end position="20"/>
    </location>
</feature>
<comment type="caution">
    <text evidence="2">The sequence shown here is derived from an EMBL/GenBank/DDBJ whole genome shotgun (WGS) entry which is preliminary data.</text>
</comment>
<dbReference type="InterPro" id="IPR009003">
    <property type="entry name" value="Peptidase_S1_PA"/>
</dbReference>
<dbReference type="InterPro" id="IPR043504">
    <property type="entry name" value="Peptidase_S1_PA_chymotrypsin"/>
</dbReference>
<protein>
    <recommendedName>
        <fullName evidence="4">Serine protease</fullName>
    </recommendedName>
</protein>
<organism evidence="2 3">
    <name type="scientific">Archangium gephyra</name>
    <dbReference type="NCBI Taxonomy" id="48"/>
    <lineage>
        <taxon>Bacteria</taxon>
        <taxon>Pseudomonadati</taxon>
        <taxon>Myxococcota</taxon>
        <taxon>Myxococcia</taxon>
        <taxon>Myxococcales</taxon>
        <taxon>Cystobacterineae</taxon>
        <taxon>Archangiaceae</taxon>
        <taxon>Archangium</taxon>
    </lineage>
</organism>
<accession>A0A2W5VD68</accession>
<dbReference type="PANTHER" id="PTHR43019:SF23">
    <property type="entry name" value="PROTEASE DO-LIKE 5, CHLOROPLASTIC"/>
    <property type="match status" value="1"/>
</dbReference>
<evidence type="ECO:0000256" key="1">
    <source>
        <dbReference type="SAM" id="SignalP"/>
    </source>
</evidence>
<keyword evidence="1" id="KW-0732">Signal</keyword>
<dbReference type="GO" id="GO:0006508">
    <property type="term" value="P:proteolysis"/>
    <property type="evidence" value="ECO:0007669"/>
    <property type="project" value="InterPro"/>
</dbReference>
<evidence type="ECO:0008006" key="4">
    <source>
        <dbReference type="Google" id="ProtNLM"/>
    </source>
</evidence>
<evidence type="ECO:0000313" key="3">
    <source>
        <dbReference type="Proteomes" id="UP000249061"/>
    </source>
</evidence>
<dbReference type="InterPro" id="IPR001940">
    <property type="entry name" value="Peptidase_S1C"/>
</dbReference>
<dbReference type="EMBL" id="QFQP01000008">
    <property type="protein sequence ID" value="PZR13964.1"/>
    <property type="molecule type" value="Genomic_DNA"/>
</dbReference>
<sequence length="472" mass="52159">MSMRGWLLLIICVVTGCAHAPAVRHPDASHVIARALPSLVLLVGERPDGKTSFGSGLIVTRDGQVLTCLHLVRGVQNLKAMRYEPSLVSYTPMDGGLDRFLFENRKKLLDVRLERIDEANDLALVRVDADTSNVDLLPMADALPRRGDAVLALGHPRETVWSFSSGVVSTLHLGAIQHDAAINPGSSGGPLLNERGEVVGITSAKVFGDTDGVSFARPISMASWLLEESSRPFELDLSTPEKAASSCLRAQEMASPNLEDCFDWGYRWDFFDEARKGLSKHVDGELQARLSKIDRATWLRDERRRLRHAVREGEPPLTSLQLQPLPETLSPLVQEARALLVSQSARVKNENHLDVELSDQRAIRKLLRKGVRVEATLRVKRHLAWVLLVGRNIDGSEYRYSEVWAQDGFGVWHQRTPAGTEELASLPNHFAPPLVLPGEMTARMQLELLGQIFTLSGESPKAAEPALSSARR</sequence>